<evidence type="ECO:0000259" key="9">
    <source>
        <dbReference type="Pfam" id="PF01979"/>
    </source>
</evidence>
<dbReference type="EC" id="3.5.4.3" evidence="3 7"/>
<dbReference type="EMBL" id="JAPDOD010000025">
    <property type="protein sequence ID" value="MDA0163482.1"/>
    <property type="molecule type" value="Genomic_DNA"/>
</dbReference>
<feature type="domain" description="Amidohydrolase-related" evidence="9">
    <location>
        <begin position="64"/>
        <end position="428"/>
    </location>
</feature>
<dbReference type="InterPro" id="IPR006680">
    <property type="entry name" value="Amidohydro-rel"/>
</dbReference>
<proteinExistence type="inferred from homology"/>
<evidence type="ECO:0000256" key="5">
    <source>
        <dbReference type="ARBA" id="ARBA00022801"/>
    </source>
</evidence>
<comment type="function">
    <text evidence="8">Catalyzes the hydrolytic deamination of guanine, producing xanthine and ammonia.</text>
</comment>
<keyword evidence="5 8" id="KW-0378">Hydrolase</keyword>
<dbReference type="Gene3D" id="2.30.40.10">
    <property type="entry name" value="Urease, subunit C, domain 1"/>
    <property type="match status" value="1"/>
</dbReference>
<reference evidence="10" key="1">
    <citation type="submission" date="2022-10" db="EMBL/GenBank/DDBJ databases">
        <title>The WGS of Solirubrobacter ginsenosidimutans DSM 21036.</title>
        <authorList>
            <person name="Jiang Z."/>
        </authorList>
    </citation>
    <scope>NUCLEOTIDE SEQUENCE</scope>
    <source>
        <strain evidence="10">DSM 21036</strain>
    </source>
</reference>
<sequence length="432" mass="46476">MTTILRARVAHTPRDPFAGSGALETFDDGAIAFDDAGVIVAIGPYATVAQQHPGARIEDRSECIAVPGLVDTHVHFPQIAVIGAMGLQLLDWLDQRTLPEEAKMADPLHARKTAKRFVNALKANGTTSALVFGAHFPQAQQALFEAADAAGLRISSGLIVSDRNLRPDLHTTPDAAYEASHELKARWHGHNRLRYAVTPRFSVSCTEAMLDVCHTLLQETPDALFTSHVNESPGEIAFVKALFPDARDYVDTYERAGLLGRRSVLAHNVHVSDEELRQLKQTDTAIAHCPSSNAFLASGIFPMVRHVEAGVRFGMGTDVGAGTGLSMLKEGLVAYHVQMIREEGHLLGPAHLLYLATAAGANAIGLQDTCGDFTPGKQADIALIKAPEGSTLEMVLETAPDWEATLGALFTLAREECVIETRVGGEIVFARV</sequence>
<dbReference type="NCBIfam" id="TIGR02967">
    <property type="entry name" value="guan_deamin"/>
    <property type="match status" value="1"/>
</dbReference>
<dbReference type="InterPro" id="IPR032466">
    <property type="entry name" value="Metal_Hydrolase"/>
</dbReference>
<gene>
    <name evidence="10" type="primary">guaD</name>
    <name evidence="10" type="ORF">OM076_24625</name>
</gene>
<evidence type="ECO:0000256" key="6">
    <source>
        <dbReference type="ARBA" id="ARBA00022833"/>
    </source>
</evidence>
<dbReference type="GO" id="GO:0008270">
    <property type="term" value="F:zinc ion binding"/>
    <property type="evidence" value="ECO:0007669"/>
    <property type="project" value="UniProtKB-UniRule"/>
</dbReference>
<evidence type="ECO:0000256" key="7">
    <source>
        <dbReference type="NCBIfam" id="TIGR02967"/>
    </source>
</evidence>
<name>A0A9X3MW27_9ACTN</name>
<dbReference type="GO" id="GO:0005829">
    <property type="term" value="C:cytosol"/>
    <property type="evidence" value="ECO:0007669"/>
    <property type="project" value="TreeGrafter"/>
</dbReference>
<evidence type="ECO:0000313" key="11">
    <source>
        <dbReference type="Proteomes" id="UP001149140"/>
    </source>
</evidence>
<evidence type="ECO:0000256" key="2">
    <source>
        <dbReference type="ARBA" id="ARBA00006745"/>
    </source>
</evidence>
<protein>
    <recommendedName>
        <fullName evidence="3 7">Guanine deaminase</fullName>
        <shortName evidence="8">Guanase</shortName>
        <ecNumber evidence="3 7">3.5.4.3</ecNumber>
    </recommendedName>
    <alternativeName>
        <fullName evidence="8">Guanine aminohydrolase</fullName>
    </alternativeName>
</protein>
<dbReference type="Gene3D" id="3.20.20.140">
    <property type="entry name" value="Metal-dependent hydrolases"/>
    <property type="match status" value="1"/>
</dbReference>
<comment type="similarity">
    <text evidence="2 8">Belongs to the metallo-dependent hydrolases superfamily. ATZ/TRZ family.</text>
</comment>
<keyword evidence="4 8" id="KW-0479">Metal-binding</keyword>
<dbReference type="PANTHER" id="PTHR11271">
    <property type="entry name" value="GUANINE DEAMINASE"/>
    <property type="match status" value="1"/>
</dbReference>
<comment type="pathway">
    <text evidence="1 8">Purine metabolism; guanine degradation; xanthine from guanine: step 1/1.</text>
</comment>
<dbReference type="InterPro" id="IPR051607">
    <property type="entry name" value="Metallo-dep_hydrolases"/>
</dbReference>
<evidence type="ECO:0000256" key="1">
    <source>
        <dbReference type="ARBA" id="ARBA00004984"/>
    </source>
</evidence>
<keyword evidence="11" id="KW-1185">Reference proteome</keyword>
<dbReference type="Pfam" id="PF01979">
    <property type="entry name" value="Amidohydro_1"/>
    <property type="match status" value="1"/>
</dbReference>
<dbReference type="AlphaFoldDB" id="A0A9X3MW27"/>
<accession>A0A9X3MW27</accession>
<dbReference type="GO" id="GO:0008892">
    <property type="term" value="F:guanine deaminase activity"/>
    <property type="evidence" value="ECO:0007669"/>
    <property type="project" value="UniProtKB-UniRule"/>
</dbReference>
<dbReference type="GO" id="GO:0006147">
    <property type="term" value="P:guanine catabolic process"/>
    <property type="evidence" value="ECO:0007669"/>
    <property type="project" value="UniProtKB-UniRule"/>
</dbReference>
<dbReference type="PANTHER" id="PTHR11271:SF6">
    <property type="entry name" value="GUANINE DEAMINASE"/>
    <property type="match status" value="1"/>
</dbReference>
<dbReference type="RefSeq" id="WP_270042727.1">
    <property type="nucleotide sequence ID" value="NZ_JAPDOD010000025.1"/>
</dbReference>
<evidence type="ECO:0000256" key="3">
    <source>
        <dbReference type="ARBA" id="ARBA00012781"/>
    </source>
</evidence>
<dbReference type="SUPFAM" id="SSF51338">
    <property type="entry name" value="Composite domain of metallo-dependent hydrolases"/>
    <property type="match status" value="1"/>
</dbReference>
<dbReference type="InterPro" id="IPR011059">
    <property type="entry name" value="Metal-dep_hydrolase_composite"/>
</dbReference>
<dbReference type="SUPFAM" id="SSF51556">
    <property type="entry name" value="Metallo-dependent hydrolases"/>
    <property type="match status" value="1"/>
</dbReference>
<dbReference type="NCBIfam" id="NF006679">
    <property type="entry name" value="PRK09228.1"/>
    <property type="match status" value="1"/>
</dbReference>
<evidence type="ECO:0000313" key="10">
    <source>
        <dbReference type="EMBL" id="MDA0163482.1"/>
    </source>
</evidence>
<comment type="caution">
    <text evidence="10">The sequence shown here is derived from an EMBL/GenBank/DDBJ whole genome shotgun (WGS) entry which is preliminary data.</text>
</comment>
<organism evidence="10 11">
    <name type="scientific">Solirubrobacter ginsenosidimutans</name>
    <dbReference type="NCBI Taxonomy" id="490573"/>
    <lineage>
        <taxon>Bacteria</taxon>
        <taxon>Bacillati</taxon>
        <taxon>Actinomycetota</taxon>
        <taxon>Thermoleophilia</taxon>
        <taxon>Solirubrobacterales</taxon>
        <taxon>Solirubrobacteraceae</taxon>
        <taxon>Solirubrobacter</taxon>
    </lineage>
</organism>
<keyword evidence="6 8" id="KW-0862">Zinc</keyword>
<comment type="cofactor">
    <cofactor evidence="8">
        <name>Zn(2+)</name>
        <dbReference type="ChEBI" id="CHEBI:29105"/>
    </cofactor>
    <text evidence="8">Binds 1 zinc ion per subunit.</text>
</comment>
<evidence type="ECO:0000256" key="4">
    <source>
        <dbReference type="ARBA" id="ARBA00022723"/>
    </source>
</evidence>
<dbReference type="Proteomes" id="UP001149140">
    <property type="component" value="Unassembled WGS sequence"/>
</dbReference>
<evidence type="ECO:0000256" key="8">
    <source>
        <dbReference type="RuleBase" id="RU366009"/>
    </source>
</evidence>
<comment type="catalytic activity">
    <reaction evidence="8">
        <text>guanine + H2O + H(+) = xanthine + NH4(+)</text>
        <dbReference type="Rhea" id="RHEA:14665"/>
        <dbReference type="ChEBI" id="CHEBI:15377"/>
        <dbReference type="ChEBI" id="CHEBI:15378"/>
        <dbReference type="ChEBI" id="CHEBI:16235"/>
        <dbReference type="ChEBI" id="CHEBI:17712"/>
        <dbReference type="ChEBI" id="CHEBI:28938"/>
        <dbReference type="EC" id="3.5.4.3"/>
    </reaction>
</comment>
<dbReference type="InterPro" id="IPR014311">
    <property type="entry name" value="Guanine_deaminase"/>
</dbReference>